<evidence type="ECO:0000313" key="1">
    <source>
        <dbReference type="EMBL" id="TQV73585.1"/>
    </source>
</evidence>
<dbReference type="OrthoDB" id="5701146at2"/>
<sequence length="145" mass="16474">MIIEPFTGTNLIRFGASESDATKHLGVPDKVYLNDKNACRLQYNELMMELGFDASNESLLSKITIYNPEAELFGRRLIGRKQKEVLQFIGKHFDVDPQLSDYGPSFSLCFKQDCTLELEFRFGILDSIRIVKTQSEDNELALANS</sequence>
<dbReference type="EMBL" id="VIKR01000003">
    <property type="protein sequence ID" value="TQV73585.1"/>
    <property type="molecule type" value="Genomic_DNA"/>
</dbReference>
<keyword evidence="2" id="KW-1185">Reference proteome</keyword>
<evidence type="ECO:0000313" key="2">
    <source>
        <dbReference type="Proteomes" id="UP000317839"/>
    </source>
</evidence>
<proteinExistence type="predicted"/>
<gene>
    <name evidence="1" type="ORF">FLL45_11980</name>
</gene>
<reference evidence="1 2" key="1">
    <citation type="submission" date="2019-06" db="EMBL/GenBank/DDBJ databases">
        <title>Draft genome of Aliikangiella marina GYP-15.</title>
        <authorList>
            <person name="Wang G."/>
        </authorList>
    </citation>
    <scope>NUCLEOTIDE SEQUENCE [LARGE SCALE GENOMIC DNA]</scope>
    <source>
        <strain evidence="1 2">GYP-15</strain>
    </source>
</reference>
<organism evidence="1 2">
    <name type="scientific">Aliikangiella marina</name>
    <dbReference type="NCBI Taxonomy" id="1712262"/>
    <lineage>
        <taxon>Bacteria</taxon>
        <taxon>Pseudomonadati</taxon>
        <taxon>Pseudomonadota</taxon>
        <taxon>Gammaproteobacteria</taxon>
        <taxon>Oceanospirillales</taxon>
        <taxon>Pleioneaceae</taxon>
        <taxon>Aliikangiella</taxon>
    </lineage>
</organism>
<dbReference type="AlphaFoldDB" id="A0A545T8R6"/>
<dbReference type="RefSeq" id="WP_142942293.1">
    <property type="nucleotide sequence ID" value="NZ_VIKR01000003.1"/>
</dbReference>
<dbReference type="Proteomes" id="UP000317839">
    <property type="component" value="Unassembled WGS sequence"/>
</dbReference>
<protein>
    <submittedName>
        <fullName evidence="1">Uncharacterized protein</fullName>
    </submittedName>
</protein>
<comment type="caution">
    <text evidence="1">The sequence shown here is derived from an EMBL/GenBank/DDBJ whole genome shotgun (WGS) entry which is preliminary data.</text>
</comment>
<name>A0A545T8R6_9GAMM</name>
<accession>A0A545T8R6</accession>